<organism evidence="2 3">
    <name type="scientific">Chryseobacterium luteum</name>
    <dbReference type="NCBI Taxonomy" id="421531"/>
    <lineage>
        <taxon>Bacteria</taxon>
        <taxon>Pseudomonadati</taxon>
        <taxon>Bacteroidota</taxon>
        <taxon>Flavobacteriia</taxon>
        <taxon>Flavobacteriales</taxon>
        <taxon>Weeksellaceae</taxon>
        <taxon>Chryseobacterium group</taxon>
        <taxon>Chryseobacterium</taxon>
    </lineage>
</organism>
<reference evidence="2 3" key="1">
    <citation type="submission" date="2014-07" db="EMBL/GenBank/DDBJ databases">
        <title>Genome of Chryseobacterium luteum DSM 18605.</title>
        <authorList>
            <person name="Stropko S.J."/>
            <person name="Pipes S.E."/>
            <person name="Newman J.D."/>
        </authorList>
    </citation>
    <scope>NUCLEOTIDE SEQUENCE [LARGE SCALE GENOMIC DNA]</scope>
    <source>
        <strain evidence="2 3">DSM 18605</strain>
    </source>
</reference>
<dbReference type="OrthoDB" id="1248676at2"/>
<keyword evidence="1" id="KW-0175">Coiled coil</keyword>
<name>A0A085ZX71_9FLAO</name>
<dbReference type="Gene3D" id="3.40.390.10">
    <property type="entry name" value="Collagenase (Catalytic Domain)"/>
    <property type="match status" value="1"/>
</dbReference>
<gene>
    <name evidence="2" type="ORF">IX38_00520</name>
</gene>
<evidence type="ECO:0000313" key="3">
    <source>
        <dbReference type="Proteomes" id="UP000028703"/>
    </source>
</evidence>
<dbReference type="Proteomes" id="UP000028703">
    <property type="component" value="Unassembled WGS sequence"/>
</dbReference>
<evidence type="ECO:0000313" key="2">
    <source>
        <dbReference type="EMBL" id="KFF09035.1"/>
    </source>
</evidence>
<evidence type="ECO:0000256" key="1">
    <source>
        <dbReference type="SAM" id="Coils"/>
    </source>
</evidence>
<sequence length="654" mass="76194">MKNIDIRNLAGIGVADIDVYKTNSRKKYEKYVIEGKIKFYRSKTHSEDKLGIQDNLYKGEFGFDLYNKKSCPKKGFIHYYNIEGNSLEKINDEKYEEYICPYVSIWPKTKIMLYVKAEKNPGAEELLEYECTEWNKNTNTFSKASSAITITKEKPEEDKKDKNKKHFNISINCTAAFENDISIVAKYNNETVGRVIVKANSKIYEAEIQPVLIKFGTISNSEMSSSKTHDAFIKEDFLNFFNTKSFNQAYLHGTLASETHTVIFSLNDFIEKKIIVSRTITSDEKKSLPSAKNGYYIIDKEQYNSLIEKRYCRLVDPENEKRQKTKEKLMLCIQKILSHFKLGFKYDEEVNLQKAKEFFSNQTATSIWKKAEVQTAFKEYESIKKNYTGDIFLNKKDKLHLFYTKDIEGTLKIDDTEDEIAGIAQAFSKLGSATCHIFNNALNDKASTGLIVHELGHSLSLEHTFPSQLEKNITSSKEQLNKKKEKKKDLEKKILSYALDLKNYIGIDRVYRDINTVVNAKISNISQEYFENYFIAYFTGTYTNYNLGVKIDYTEMNDIIKIEEKTLPLPVENPIEKIQKEIEALVEEIKVMEKQLTTERVRISETEENFMDYRQKSSGSFNTSFEYKSFYQWQWQKIINFGIQNKHFKEVKQS</sequence>
<comment type="caution">
    <text evidence="2">The sequence shown here is derived from an EMBL/GenBank/DDBJ whole genome shotgun (WGS) entry which is preliminary data.</text>
</comment>
<dbReference type="GO" id="GO:0008237">
    <property type="term" value="F:metallopeptidase activity"/>
    <property type="evidence" value="ECO:0007669"/>
    <property type="project" value="InterPro"/>
</dbReference>
<protein>
    <submittedName>
        <fullName evidence="2">Uncharacterized protein</fullName>
    </submittedName>
</protein>
<keyword evidence="3" id="KW-1185">Reference proteome</keyword>
<dbReference type="InterPro" id="IPR024079">
    <property type="entry name" value="MetalloPept_cat_dom_sf"/>
</dbReference>
<feature type="coiled-coil region" evidence="1">
    <location>
        <begin position="473"/>
        <end position="500"/>
    </location>
</feature>
<dbReference type="EMBL" id="JPRO01000001">
    <property type="protein sequence ID" value="KFF09035.1"/>
    <property type="molecule type" value="Genomic_DNA"/>
</dbReference>
<dbReference type="eggNOG" id="ENOG5033P75">
    <property type="taxonomic scope" value="Bacteria"/>
</dbReference>
<dbReference type="AlphaFoldDB" id="A0A085ZX71"/>
<proteinExistence type="predicted"/>
<accession>A0A085ZX71</accession>
<dbReference type="RefSeq" id="WP_034700851.1">
    <property type="nucleotide sequence ID" value="NZ_JPRO01000001.1"/>
</dbReference>
<dbReference type="STRING" id="421531.IX38_00520"/>
<feature type="coiled-coil region" evidence="1">
    <location>
        <begin position="575"/>
        <end position="609"/>
    </location>
</feature>